<feature type="region of interest" description="Disordered" evidence="1">
    <location>
        <begin position="1"/>
        <end position="44"/>
    </location>
</feature>
<dbReference type="PANTHER" id="PTHR11439">
    <property type="entry name" value="GAG-POL-RELATED RETROTRANSPOSON"/>
    <property type="match status" value="1"/>
</dbReference>
<feature type="compositionally biased region" description="Polar residues" evidence="1">
    <location>
        <begin position="25"/>
        <end position="41"/>
    </location>
</feature>
<protein>
    <recommendedName>
        <fullName evidence="2">Reverse transcriptase Ty1/copia-type domain-containing protein</fullName>
    </recommendedName>
</protein>
<feature type="domain" description="Reverse transcriptase Ty1/copia-type" evidence="2">
    <location>
        <begin position="137"/>
        <end position="228"/>
    </location>
</feature>
<dbReference type="InterPro" id="IPR013103">
    <property type="entry name" value="RVT_2"/>
</dbReference>
<dbReference type="SUPFAM" id="SSF56672">
    <property type="entry name" value="DNA/RNA polymerases"/>
    <property type="match status" value="1"/>
</dbReference>
<sequence length="365" mass="41069">MLQQPPPSSSLILDSPTSRGPIPGPNSSLTSMSAPNSSPRPNNHMLHRMTTRAINGIFKTNPKYSTNYHATTTKARLVGDGKTQEQGVDCDETFSPVVKPTTIRAVLNIVVSKSWPIHQIDVNNAFLHATIGFSHKSDHSLFIYKNGSDTAYILLYMDDIILIASSDRLRKYFMTLLGSEFSMKNLGPLSFFLSIDVTRHAHGLFLSQKQYAAKIIERAGTLQYLTFTRPDISYVVQHICLHIHAPTNEHMTALKRIIHYLHGTLSHGLHLYKSTVDRLISYTDADWGGCPNTYRSTSGNLILELHCPIQKATLVYYDIVSVIYLSGNHVQHQCIKHIEMDIHFVREKVARGEGQSKHMRASRFD</sequence>
<dbReference type="EMBL" id="VEPZ02000775">
    <property type="protein sequence ID" value="KAE8720102.1"/>
    <property type="molecule type" value="Genomic_DNA"/>
</dbReference>
<dbReference type="Pfam" id="PF07727">
    <property type="entry name" value="RVT_2"/>
    <property type="match status" value="2"/>
</dbReference>
<gene>
    <name evidence="3" type="ORF">F3Y22_tig00109916pilonHSYRG00008</name>
</gene>
<feature type="domain" description="Reverse transcriptase Ty1/copia-type" evidence="2">
    <location>
        <begin position="69"/>
        <end position="131"/>
    </location>
</feature>
<proteinExistence type="predicted"/>
<name>A0A6A3BYM7_HIBSY</name>
<organism evidence="3">
    <name type="scientific">Hibiscus syriacus</name>
    <name type="common">Rose of Sharon</name>
    <dbReference type="NCBI Taxonomy" id="106335"/>
    <lineage>
        <taxon>Eukaryota</taxon>
        <taxon>Viridiplantae</taxon>
        <taxon>Streptophyta</taxon>
        <taxon>Embryophyta</taxon>
        <taxon>Tracheophyta</taxon>
        <taxon>Spermatophyta</taxon>
        <taxon>Magnoliopsida</taxon>
        <taxon>eudicotyledons</taxon>
        <taxon>Gunneridae</taxon>
        <taxon>Pentapetalae</taxon>
        <taxon>rosids</taxon>
        <taxon>malvids</taxon>
        <taxon>Malvales</taxon>
        <taxon>Malvaceae</taxon>
        <taxon>Malvoideae</taxon>
        <taxon>Hibiscus</taxon>
    </lineage>
</organism>
<dbReference type="InterPro" id="IPR043502">
    <property type="entry name" value="DNA/RNA_pol_sf"/>
</dbReference>
<evidence type="ECO:0000256" key="1">
    <source>
        <dbReference type="SAM" id="MobiDB-lite"/>
    </source>
</evidence>
<accession>A0A6A3BYM7</accession>
<dbReference type="CDD" id="cd09272">
    <property type="entry name" value="RNase_HI_RT_Ty1"/>
    <property type="match status" value="1"/>
</dbReference>
<reference evidence="3" key="1">
    <citation type="submission" date="2019-09" db="EMBL/GenBank/DDBJ databases">
        <title>Draft genome information of white flower Hibiscus syriacus.</title>
        <authorList>
            <person name="Kim Y.-M."/>
        </authorList>
    </citation>
    <scope>NUCLEOTIDE SEQUENCE [LARGE SCALE GENOMIC DNA]</scope>
    <source>
        <strain evidence="3">YM2019G1</strain>
        <tissue evidence="3">Leaf</tissue>
    </source>
</reference>
<evidence type="ECO:0000313" key="3">
    <source>
        <dbReference type="EMBL" id="KAE8720102.1"/>
    </source>
</evidence>
<dbReference type="PANTHER" id="PTHR11439:SF524">
    <property type="entry name" value="RNA-DIRECTED DNA POLYMERASE, PROTEIN KINASE RLK-PELLE-DLSV FAMILY"/>
    <property type="match status" value="1"/>
</dbReference>
<dbReference type="AlphaFoldDB" id="A0A6A3BYM7"/>
<comment type="caution">
    <text evidence="3">The sequence shown here is derived from an EMBL/GenBank/DDBJ whole genome shotgun (WGS) entry which is preliminary data.</text>
</comment>
<evidence type="ECO:0000259" key="2">
    <source>
        <dbReference type="Pfam" id="PF07727"/>
    </source>
</evidence>